<dbReference type="Pfam" id="PF08423">
    <property type="entry name" value="Rad51"/>
    <property type="match status" value="1"/>
</dbReference>
<evidence type="ECO:0000313" key="5">
    <source>
        <dbReference type="EMBL" id="KKK73096.1"/>
    </source>
</evidence>
<gene>
    <name evidence="5" type="ORF">LCGC14_2897270</name>
</gene>
<name>A0A0F9ALL2_9ZZZZ</name>
<dbReference type="InterPro" id="IPR020588">
    <property type="entry name" value="RecA_ATP-bd"/>
</dbReference>
<evidence type="ECO:0008006" key="6">
    <source>
        <dbReference type="Google" id="ProtNLM"/>
    </source>
</evidence>
<organism evidence="5">
    <name type="scientific">marine sediment metagenome</name>
    <dbReference type="NCBI Taxonomy" id="412755"/>
    <lineage>
        <taxon>unclassified sequences</taxon>
        <taxon>metagenomes</taxon>
        <taxon>ecological metagenomes</taxon>
    </lineage>
</organism>
<dbReference type="SUPFAM" id="SSF52540">
    <property type="entry name" value="P-loop containing nucleoside triphosphate hydrolases"/>
    <property type="match status" value="1"/>
</dbReference>
<dbReference type="GO" id="GO:0140664">
    <property type="term" value="F:ATP-dependent DNA damage sensor activity"/>
    <property type="evidence" value="ECO:0007669"/>
    <property type="project" value="InterPro"/>
</dbReference>
<keyword evidence="1" id="KW-0547">Nucleotide-binding</keyword>
<evidence type="ECO:0000256" key="1">
    <source>
        <dbReference type="ARBA" id="ARBA00022741"/>
    </source>
</evidence>
<keyword evidence="2" id="KW-0067">ATP-binding</keyword>
<reference evidence="5" key="1">
    <citation type="journal article" date="2015" name="Nature">
        <title>Complex archaea that bridge the gap between prokaryotes and eukaryotes.</title>
        <authorList>
            <person name="Spang A."/>
            <person name="Saw J.H."/>
            <person name="Jorgensen S.L."/>
            <person name="Zaremba-Niedzwiedzka K."/>
            <person name="Martijn J."/>
            <person name="Lind A.E."/>
            <person name="van Eijk R."/>
            <person name="Schleper C."/>
            <person name="Guy L."/>
            <person name="Ettema T.J."/>
        </authorList>
    </citation>
    <scope>NUCLEOTIDE SEQUENCE</scope>
</reference>
<dbReference type="GO" id="GO:0006281">
    <property type="term" value="P:DNA repair"/>
    <property type="evidence" value="ECO:0007669"/>
    <property type="project" value="InterPro"/>
</dbReference>
<dbReference type="InterPro" id="IPR013632">
    <property type="entry name" value="Rad51_C"/>
</dbReference>
<feature type="domain" description="RecA family profile 1" evidence="3">
    <location>
        <begin position="1"/>
        <end position="51"/>
    </location>
</feature>
<dbReference type="PANTHER" id="PTHR22942">
    <property type="entry name" value="RECA/RAD51/RADA DNA STRAND-PAIRING FAMILY MEMBER"/>
    <property type="match status" value="1"/>
</dbReference>
<protein>
    <recommendedName>
        <fullName evidence="6">DNA repair and recombination protein RadA</fullName>
    </recommendedName>
</protein>
<proteinExistence type="predicted"/>
<dbReference type="InterPro" id="IPR027417">
    <property type="entry name" value="P-loop_NTPase"/>
</dbReference>
<dbReference type="PROSITE" id="PS50163">
    <property type="entry name" value="RECA_3"/>
    <property type="match status" value="1"/>
</dbReference>
<dbReference type="InterPro" id="IPR020587">
    <property type="entry name" value="RecA_monomer-monomer_interface"/>
</dbReference>
<dbReference type="EMBL" id="LAZR01056943">
    <property type="protein sequence ID" value="KKK73096.1"/>
    <property type="molecule type" value="Genomic_DNA"/>
</dbReference>
<evidence type="ECO:0000259" key="3">
    <source>
        <dbReference type="PROSITE" id="PS50162"/>
    </source>
</evidence>
<feature type="non-terminal residue" evidence="5">
    <location>
        <position position="1"/>
    </location>
</feature>
<comment type="caution">
    <text evidence="5">The sequence shown here is derived from an EMBL/GenBank/DDBJ whole genome shotgun (WGS) entry which is preliminary data.</text>
</comment>
<feature type="domain" description="RecA family profile 2" evidence="4">
    <location>
        <begin position="56"/>
        <end position="117"/>
    </location>
</feature>
<dbReference type="Gene3D" id="3.40.50.300">
    <property type="entry name" value="P-loop containing nucleotide triphosphate hydrolases"/>
    <property type="match status" value="1"/>
</dbReference>
<dbReference type="PROSITE" id="PS50162">
    <property type="entry name" value="RECA_2"/>
    <property type="match status" value="1"/>
</dbReference>
<dbReference type="PANTHER" id="PTHR22942:SF30">
    <property type="entry name" value="MEIOTIC RECOMBINATION PROTEIN DMC1_LIM15 HOMOLOG"/>
    <property type="match status" value="1"/>
</dbReference>
<accession>A0A0F9ALL2</accession>
<dbReference type="GO" id="GO:0005524">
    <property type="term" value="F:ATP binding"/>
    <property type="evidence" value="ECO:0007669"/>
    <property type="project" value="UniProtKB-KW"/>
</dbReference>
<dbReference type="GO" id="GO:0003677">
    <property type="term" value="F:DNA binding"/>
    <property type="evidence" value="ECO:0007669"/>
    <property type="project" value="InterPro"/>
</dbReference>
<sequence length="117" mass="13026">VIIDSLTAHFRAEFSGRATLADRQQKLNKYMHSLMKLAEQHNLAIYVTNQVMTNPAQMFGDPTVAIGGNIIGHASTYRIYLRRGKKGSRVAKLIDSPNLPDSETLFYITEAGISDED</sequence>
<dbReference type="AlphaFoldDB" id="A0A0F9ALL2"/>
<evidence type="ECO:0000259" key="4">
    <source>
        <dbReference type="PROSITE" id="PS50163"/>
    </source>
</evidence>
<evidence type="ECO:0000256" key="2">
    <source>
        <dbReference type="ARBA" id="ARBA00022840"/>
    </source>
</evidence>